<sequence length="63" mass="7054">TIDFPEPETKMPNVQINPPNYFWILLALCLPVTIASIDVMAVGVALNNLGDLNYAYFKSWHSS</sequence>
<protein>
    <submittedName>
        <fullName evidence="2">Uncharacterized protein</fullName>
    </submittedName>
</protein>
<dbReference type="AlphaFoldDB" id="X1C404"/>
<comment type="caution">
    <text evidence="2">The sequence shown here is derived from an EMBL/GenBank/DDBJ whole genome shotgun (WGS) entry which is preliminary data.</text>
</comment>
<keyword evidence="1" id="KW-1133">Transmembrane helix</keyword>
<evidence type="ECO:0000313" key="2">
    <source>
        <dbReference type="EMBL" id="GAH02062.1"/>
    </source>
</evidence>
<proteinExistence type="predicted"/>
<organism evidence="2">
    <name type="scientific">marine sediment metagenome</name>
    <dbReference type="NCBI Taxonomy" id="412755"/>
    <lineage>
        <taxon>unclassified sequences</taxon>
        <taxon>metagenomes</taxon>
        <taxon>ecological metagenomes</taxon>
    </lineage>
</organism>
<evidence type="ECO:0000256" key="1">
    <source>
        <dbReference type="SAM" id="Phobius"/>
    </source>
</evidence>
<accession>X1C404</accession>
<name>X1C404_9ZZZZ</name>
<dbReference type="EMBL" id="BART01025535">
    <property type="protein sequence ID" value="GAH02062.1"/>
    <property type="molecule type" value="Genomic_DNA"/>
</dbReference>
<keyword evidence="1" id="KW-0812">Transmembrane</keyword>
<keyword evidence="1" id="KW-0472">Membrane</keyword>
<feature type="non-terminal residue" evidence="2">
    <location>
        <position position="1"/>
    </location>
</feature>
<reference evidence="2" key="1">
    <citation type="journal article" date="2014" name="Front. Microbiol.">
        <title>High frequency of phylogenetically diverse reductive dehalogenase-homologous genes in deep subseafloor sedimentary metagenomes.</title>
        <authorList>
            <person name="Kawai M."/>
            <person name="Futagami T."/>
            <person name="Toyoda A."/>
            <person name="Takaki Y."/>
            <person name="Nishi S."/>
            <person name="Hori S."/>
            <person name="Arai W."/>
            <person name="Tsubouchi T."/>
            <person name="Morono Y."/>
            <person name="Uchiyama I."/>
            <person name="Ito T."/>
            <person name="Fujiyama A."/>
            <person name="Inagaki F."/>
            <person name="Takami H."/>
        </authorList>
    </citation>
    <scope>NUCLEOTIDE SEQUENCE</scope>
    <source>
        <strain evidence="2">Expedition CK06-06</strain>
    </source>
</reference>
<feature type="transmembrane region" description="Helical" evidence="1">
    <location>
        <begin position="20"/>
        <end position="46"/>
    </location>
</feature>
<gene>
    <name evidence="2" type="ORF">S01H4_45804</name>
</gene>